<name>A0AAV8CIY0_9POAL</name>
<dbReference type="Gene3D" id="3.80.10.10">
    <property type="entry name" value="Ribonuclease Inhibitor"/>
    <property type="match status" value="1"/>
</dbReference>
<dbReference type="Pfam" id="PF14580">
    <property type="entry name" value="LRR_9"/>
    <property type="match status" value="1"/>
</dbReference>
<dbReference type="PANTHER" id="PTHR11375">
    <property type="entry name" value="ACIDIC LEUCINE-RICH NUCLEAR PHOSPHOPROTEIN 32"/>
    <property type="match status" value="1"/>
</dbReference>
<evidence type="ECO:0000256" key="2">
    <source>
        <dbReference type="ARBA" id="ARBA00022737"/>
    </source>
</evidence>
<feature type="compositionally biased region" description="Acidic residues" evidence="4">
    <location>
        <begin position="370"/>
        <end position="383"/>
    </location>
</feature>
<feature type="compositionally biased region" description="Acidic residues" evidence="4">
    <location>
        <begin position="176"/>
        <end position="208"/>
    </location>
</feature>
<evidence type="ECO:0000313" key="5">
    <source>
        <dbReference type="EMBL" id="KAJ4755376.1"/>
    </source>
</evidence>
<protein>
    <submittedName>
        <fullName evidence="5">Acidic leucine-rich nuclear phosphoprotein 32-related protein</fullName>
    </submittedName>
</protein>
<dbReference type="AlphaFoldDB" id="A0AAV8CIY0"/>
<feature type="compositionally biased region" description="Acidic residues" evidence="4">
    <location>
        <begin position="336"/>
        <end position="352"/>
    </location>
</feature>
<comment type="similarity">
    <text evidence="3">Belongs to the ANP32 family.</text>
</comment>
<feature type="compositionally biased region" description="Low complexity" evidence="4">
    <location>
        <begin position="20"/>
        <end position="36"/>
    </location>
</feature>
<proteinExistence type="inferred from homology"/>
<dbReference type="FunFam" id="3.80.10.10:FF:000131">
    <property type="entry name" value="acidic leucine-rich nuclear phosphoprotein 32-related protein-like"/>
    <property type="match status" value="1"/>
</dbReference>
<evidence type="ECO:0000313" key="6">
    <source>
        <dbReference type="Proteomes" id="UP001140206"/>
    </source>
</evidence>
<dbReference type="GO" id="GO:0005634">
    <property type="term" value="C:nucleus"/>
    <property type="evidence" value="ECO:0007669"/>
    <property type="project" value="TreeGrafter"/>
</dbReference>
<sequence length="489" mass="54544">MDEEWERAVEAALRGGGGATSSTSSEGTSASSSPPRSLTLDGVIKCLHGRLPSPQILEWYQSLELLSIANIGVSSLERFPRLRCLTRLILSDNRISTGLEHLVAADLGSLRDLDLSNNRIGSVEDLAPLARLRLVSLDLYECPVARVKDYRSRVFGLIRSLKYLDKLDADENERPESDEEDEDEEEEGDEEDGEDEDDPGSGEVDGDDVINGSDVHLVNGNGVLDGGIILNGDEDDSEAEEEMDNGLVPEIANGFRVVPTRPEELDEEESDEEVNSGEEIDEEDDDEEDVVEVHDVSDDEDDDDDVDDDDEDEDDDGEEMNDWDGGEEIDGHERGEEEDDEDGELGEEDDGEGLMMRQDFEEVENRVAYDEENAEDDDEDEDTGHEYVLQISQPDKMRESDFDANEIEDEEEIEGEDGLDQVEEEIEEEDGLDQVEEEIEEEDGLDQVDPRPGTSKAEPSTSQINKRKRDDDGSDDDGLDDVCSVRFRH</sequence>
<gene>
    <name evidence="5" type="ORF">LUZ62_089781</name>
</gene>
<evidence type="ECO:0000256" key="1">
    <source>
        <dbReference type="ARBA" id="ARBA00022614"/>
    </source>
</evidence>
<dbReference type="InterPro" id="IPR045081">
    <property type="entry name" value="AN32"/>
</dbReference>
<keyword evidence="1" id="KW-0433">Leucine-rich repeat</keyword>
<dbReference type="PANTHER" id="PTHR11375:SF0">
    <property type="entry name" value="ACIDIC LEUCINE-RICH NUCLEAR PHOSPHOPROTEIN 32 FAMILY MEMBER A"/>
    <property type="match status" value="1"/>
</dbReference>
<feature type="region of interest" description="Disordered" evidence="4">
    <location>
        <begin position="169"/>
        <end position="489"/>
    </location>
</feature>
<feature type="compositionally biased region" description="Acidic residues" evidence="4">
    <location>
        <begin position="297"/>
        <end position="328"/>
    </location>
</feature>
<dbReference type="InterPro" id="IPR032675">
    <property type="entry name" value="LRR_dom_sf"/>
</dbReference>
<feature type="compositionally biased region" description="Basic and acidic residues" evidence="4">
    <location>
        <begin position="358"/>
        <end position="369"/>
    </location>
</feature>
<keyword evidence="2" id="KW-0677">Repeat</keyword>
<feature type="compositionally biased region" description="Acidic residues" evidence="4">
    <location>
        <begin position="264"/>
        <end position="290"/>
    </location>
</feature>
<dbReference type="SUPFAM" id="SSF52058">
    <property type="entry name" value="L domain-like"/>
    <property type="match status" value="1"/>
</dbReference>
<dbReference type="Proteomes" id="UP001140206">
    <property type="component" value="Chromosome 5"/>
</dbReference>
<dbReference type="GO" id="GO:0042393">
    <property type="term" value="F:histone binding"/>
    <property type="evidence" value="ECO:0007669"/>
    <property type="project" value="TreeGrafter"/>
</dbReference>
<feature type="region of interest" description="Disordered" evidence="4">
    <location>
        <begin position="12"/>
        <end position="36"/>
    </location>
</feature>
<dbReference type="EMBL" id="JAMFTS010000005">
    <property type="protein sequence ID" value="KAJ4755376.1"/>
    <property type="molecule type" value="Genomic_DNA"/>
</dbReference>
<accession>A0AAV8CIY0</accession>
<evidence type="ECO:0000256" key="4">
    <source>
        <dbReference type="SAM" id="MobiDB-lite"/>
    </source>
</evidence>
<dbReference type="InterPro" id="IPR001611">
    <property type="entry name" value="Leu-rich_rpt"/>
</dbReference>
<reference evidence="5" key="1">
    <citation type="submission" date="2022-08" db="EMBL/GenBank/DDBJ databases">
        <authorList>
            <person name="Marques A."/>
        </authorList>
    </citation>
    <scope>NUCLEOTIDE SEQUENCE</scope>
    <source>
        <strain evidence="5">RhyPub2mFocal</strain>
        <tissue evidence="5">Leaves</tissue>
    </source>
</reference>
<feature type="compositionally biased region" description="Acidic residues" evidence="4">
    <location>
        <begin position="232"/>
        <end position="244"/>
    </location>
</feature>
<comment type="caution">
    <text evidence="5">The sequence shown here is derived from an EMBL/GenBank/DDBJ whole genome shotgun (WGS) entry which is preliminary data.</text>
</comment>
<dbReference type="PROSITE" id="PS51450">
    <property type="entry name" value="LRR"/>
    <property type="match status" value="1"/>
</dbReference>
<feature type="compositionally biased region" description="Acidic residues" evidence="4">
    <location>
        <begin position="402"/>
        <end position="446"/>
    </location>
</feature>
<evidence type="ECO:0000256" key="3">
    <source>
        <dbReference type="ARBA" id="ARBA00025777"/>
    </source>
</evidence>
<keyword evidence="6" id="KW-1185">Reference proteome</keyword>
<organism evidence="5 6">
    <name type="scientific">Rhynchospora pubera</name>
    <dbReference type="NCBI Taxonomy" id="906938"/>
    <lineage>
        <taxon>Eukaryota</taxon>
        <taxon>Viridiplantae</taxon>
        <taxon>Streptophyta</taxon>
        <taxon>Embryophyta</taxon>
        <taxon>Tracheophyta</taxon>
        <taxon>Spermatophyta</taxon>
        <taxon>Magnoliopsida</taxon>
        <taxon>Liliopsida</taxon>
        <taxon>Poales</taxon>
        <taxon>Cyperaceae</taxon>
        <taxon>Cyperoideae</taxon>
        <taxon>Rhynchosporeae</taxon>
        <taxon>Rhynchospora</taxon>
    </lineage>
</organism>